<dbReference type="InterPro" id="IPR006976">
    <property type="entry name" value="VanZ-like"/>
</dbReference>
<keyword evidence="2 5" id="KW-0812">Transmembrane</keyword>
<feature type="domain" description="RDD" evidence="7">
    <location>
        <begin position="230"/>
        <end position="380"/>
    </location>
</feature>
<keyword evidence="9" id="KW-1185">Reference proteome</keyword>
<feature type="transmembrane region" description="Helical" evidence="5">
    <location>
        <begin position="65"/>
        <end position="82"/>
    </location>
</feature>
<proteinExistence type="predicted"/>
<evidence type="ECO:0000256" key="3">
    <source>
        <dbReference type="ARBA" id="ARBA00022989"/>
    </source>
</evidence>
<dbReference type="AlphaFoldDB" id="A0A660DWP7"/>
<dbReference type="InterPro" id="IPR053150">
    <property type="entry name" value="Teicoplanin_resist-assoc"/>
</dbReference>
<dbReference type="InterPro" id="IPR021192">
    <property type="entry name" value="UCP031578_Vanz/RDD"/>
</dbReference>
<evidence type="ECO:0000313" key="9">
    <source>
        <dbReference type="Proteomes" id="UP000289996"/>
    </source>
</evidence>
<evidence type="ECO:0000259" key="7">
    <source>
        <dbReference type="Pfam" id="PF06271"/>
    </source>
</evidence>
<comment type="subcellular location">
    <subcellularLocation>
        <location evidence="1">Membrane</location>
        <topology evidence="1">Multi-pass membrane protein</topology>
    </subcellularLocation>
</comment>
<reference evidence="8 9" key="1">
    <citation type="submission" date="2018-11" db="EMBL/GenBank/DDBJ databases">
        <authorList>
            <person name="Wuyts S."/>
        </authorList>
    </citation>
    <scope>NUCLEOTIDE SEQUENCE [LARGE SCALE GENOMIC DNA]</scope>
    <source>
        <strain evidence="8">Lactobacillus mudanjiangensis AMBF249</strain>
    </source>
</reference>
<evidence type="ECO:0000259" key="6">
    <source>
        <dbReference type="Pfam" id="PF04892"/>
    </source>
</evidence>
<evidence type="ECO:0000256" key="4">
    <source>
        <dbReference type="ARBA" id="ARBA00023136"/>
    </source>
</evidence>
<feature type="transmembrane region" description="Helical" evidence="5">
    <location>
        <begin position="152"/>
        <end position="179"/>
    </location>
</feature>
<evidence type="ECO:0000256" key="5">
    <source>
        <dbReference type="SAM" id="Phobius"/>
    </source>
</evidence>
<dbReference type="Pfam" id="PF06271">
    <property type="entry name" value="RDD"/>
    <property type="match status" value="1"/>
</dbReference>
<evidence type="ECO:0000256" key="1">
    <source>
        <dbReference type="ARBA" id="ARBA00004141"/>
    </source>
</evidence>
<feature type="transmembrane region" description="Helical" evidence="5">
    <location>
        <begin position="347"/>
        <end position="370"/>
    </location>
</feature>
<keyword evidence="4 5" id="KW-0472">Membrane</keyword>
<evidence type="ECO:0000313" key="8">
    <source>
        <dbReference type="EMBL" id="VDG27511.1"/>
    </source>
</evidence>
<evidence type="ECO:0000256" key="2">
    <source>
        <dbReference type="ARBA" id="ARBA00022692"/>
    </source>
</evidence>
<gene>
    <name evidence="8" type="ORF">MUDAN_MDHGFNIF_02373</name>
</gene>
<feature type="transmembrane region" description="Helical" evidence="5">
    <location>
        <begin position="191"/>
        <end position="209"/>
    </location>
</feature>
<dbReference type="GO" id="GO:0016020">
    <property type="term" value="C:membrane"/>
    <property type="evidence" value="ECO:0007669"/>
    <property type="project" value="UniProtKB-SubCell"/>
</dbReference>
<dbReference type="EMBL" id="UYIG01000024">
    <property type="protein sequence ID" value="VDG27511.1"/>
    <property type="molecule type" value="Genomic_DNA"/>
</dbReference>
<sequence>MRNLITKLYQLAQSSHIVSTLLEPAHIIILALPFVTLLIALIVLSGQLHSHETLSERRIVSTYSFIWYLAASYLLIILPLPSRSSVAALTSAEYNLQPFYFVTQLKLLTGFQLSNPATWLATFKTSTFFQPFFNVILLMPFGAYLKGRHHWPIWLITLASFALSLFFETTQLTGLYGYYSRAYRMFDVDDLITNTFGGFLGAVALGFIPKKWWQTDHSRQLNHQDHPINWRRIGALIIDWGLIACFDAGYFVLVKHFNWPLPHDFRWLYVFNILAFFWLPAKLWRGKTIGGWLTNSRLLSTTGQPASGWQLLVHYGGLYFISLPLLFLDLWLFNKLGNVPSPTLNRLDISLVIVSLILLIISYDLLLTFFSREHQMWCERLSRTTVH</sequence>
<dbReference type="RefSeq" id="WP_130845533.1">
    <property type="nucleotide sequence ID" value="NZ_BJDY01000005.1"/>
</dbReference>
<feature type="transmembrane region" description="Helical" evidence="5">
    <location>
        <begin position="230"/>
        <end position="253"/>
    </location>
</feature>
<feature type="transmembrane region" description="Helical" evidence="5">
    <location>
        <begin position="25"/>
        <end position="44"/>
    </location>
</feature>
<accession>A0A660DWP7</accession>
<keyword evidence="3 5" id="KW-1133">Transmembrane helix</keyword>
<protein>
    <submittedName>
        <fullName evidence="8">VanZ family protein [Lactobacillus sp.]</fullName>
    </submittedName>
</protein>
<dbReference type="OrthoDB" id="4822551at2"/>
<dbReference type="PANTHER" id="PTHR36834">
    <property type="entry name" value="MEMBRANE PROTEIN-RELATED"/>
    <property type="match status" value="1"/>
</dbReference>
<dbReference type="PANTHER" id="PTHR36834:SF1">
    <property type="entry name" value="INTEGRAL MEMBRANE PROTEIN"/>
    <property type="match status" value="1"/>
</dbReference>
<organism evidence="8 9">
    <name type="scientific">Lactiplantibacillus mudanjiangensis</name>
    <dbReference type="NCBI Taxonomy" id="1296538"/>
    <lineage>
        <taxon>Bacteria</taxon>
        <taxon>Bacillati</taxon>
        <taxon>Bacillota</taxon>
        <taxon>Bacilli</taxon>
        <taxon>Lactobacillales</taxon>
        <taxon>Lactobacillaceae</taxon>
        <taxon>Lactiplantibacillus</taxon>
    </lineage>
</organism>
<feature type="transmembrane region" description="Helical" evidence="5">
    <location>
        <begin position="128"/>
        <end position="145"/>
    </location>
</feature>
<feature type="transmembrane region" description="Helical" evidence="5">
    <location>
        <begin position="306"/>
        <end position="327"/>
    </location>
</feature>
<dbReference type="InterPro" id="IPR010432">
    <property type="entry name" value="RDD"/>
</dbReference>
<dbReference type="PIRSF" id="PIRSF031578">
    <property type="entry name" value="Uncharacterised_Vanz_RDD-cont"/>
    <property type="match status" value="1"/>
</dbReference>
<feature type="transmembrane region" description="Helical" evidence="5">
    <location>
        <begin position="265"/>
        <end position="285"/>
    </location>
</feature>
<name>A0A660DWP7_9LACO</name>
<feature type="domain" description="VanZ-like" evidence="6">
    <location>
        <begin position="65"/>
        <end position="205"/>
    </location>
</feature>
<dbReference type="Pfam" id="PF04892">
    <property type="entry name" value="VanZ"/>
    <property type="match status" value="1"/>
</dbReference>
<dbReference type="Proteomes" id="UP000289996">
    <property type="component" value="Unassembled WGS sequence"/>
</dbReference>